<organism evidence="1 2">
    <name type="scientific">Diploptera punctata</name>
    <name type="common">Pacific beetle cockroach</name>
    <dbReference type="NCBI Taxonomy" id="6984"/>
    <lineage>
        <taxon>Eukaryota</taxon>
        <taxon>Metazoa</taxon>
        <taxon>Ecdysozoa</taxon>
        <taxon>Arthropoda</taxon>
        <taxon>Hexapoda</taxon>
        <taxon>Insecta</taxon>
        <taxon>Pterygota</taxon>
        <taxon>Neoptera</taxon>
        <taxon>Polyneoptera</taxon>
        <taxon>Dictyoptera</taxon>
        <taxon>Blattodea</taxon>
        <taxon>Blaberoidea</taxon>
        <taxon>Blaberidae</taxon>
        <taxon>Diplopterinae</taxon>
        <taxon>Diploptera</taxon>
    </lineage>
</organism>
<keyword evidence="2" id="KW-1185">Reference proteome</keyword>
<name>A0AAD8AJZ1_DIPPU</name>
<gene>
    <name evidence="1" type="ORF">L9F63_009256</name>
</gene>
<dbReference type="AlphaFoldDB" id="A0AAD8AJZ1"/>
<protein>
    <submittedName>
        <fullName evidence="1">Uncharacterized protein</fullName>
    </submittedName>
</protein>
<reference evidence="1" key="1">
    <citation type="journal article" date="2023" name="IScience">
        <title>Live-bearing cockroach genome reveals convergent evolutionary mechanisms linked to viviparity in insects and beyond.</title>
        <authorList>
            <person name="Fouks B."/>
            <person name="Harrison M.C."/>
            <person name="Mikhailova A.A."/>
            <person name="Marchal E."/>
            <person name="English S."/>
            <person name="Carruthers M."/>
            <person name="Jennings E.C."/>
            <person name="Chiamaka E.L."/>
            <person name="Frigard R.A."/>
            <person name="Pippel M."/>
            <person name="Attardo G.M."/>
            <person name="Benoit J.B."/>
            <person name="Bornberg-Bauer E."/>
            <person name="Tobe S.S."/>
        </authorList>
    </citation>
    <scope>NUCLEOTIDE SEQUENCE</scope>
    <source>
        <strain evidence="1">Stay&amp;Tobe</strain>
    </source>
</reference>
<evidence type="ECO:0000313" key="2">
    <source>
        <dbReference type="Proteomes" id="UP001233999"/>
    </source>
</evidence>
<feature type="non-terminal residue" evidence="1">
    <location>
        <position position="253"/>
    </location>
</feature>
<dbReference type="Proteomes" id="UP001233999">
    <property type="component" value="Unassembled WGS sequence"/>
</dbReference>
<comment type="caution">
    <text evidence="1">The sequence shown here is derived from an EMBL/GenBank/DDBJ whole genome shotgun (WGS) entry which is preliminary data.</text>
</comment>
<accession>A0AAD8AJZ1</accession>
<reference evidence="1" key="2">
    <citation type="submission" date="2023-05" db="EMBL/GenBank/DDBJ databases">
        <authorList>
            <person name="Fouks B."/>
        </authorList>
    </citation>
    <scope>NUCLEOTIDE SEQUENCE</scope>
    <source>
        <strain evidence="1">Stay&amp;Tobe</strain>
        <tissue evidence="1">Testes</tissue>
    </source>
</reference>
<proteinExistence type="predicted"/>
<dbReference type="EMBL" id="JASPKZ010000419">
    <property type="protein sequence ID" value="KAJ9600486.1"/>
    <property type="molecule type" value="Genomic_DNA"/>
</dbReference>
<feature type="non-terminal residue" evidence="1">
    <location>
        <position position="1"/>
    </location>
</feature>
<evidence type="ECO:0000313" key="1">
    <source>
        <dbReference type="EMBL" id="KAJ9600486.1"/>
    </source>
</evidence>
<sequence length="253" mass="29090">NHTGISLDHRIPMAYEVKFFYINYFAVKMQVDQTEDRLLRMHSSNQQSQTDDIDVKLNPMLIDSYLSIPIVSMAKVIFLQQCPTFGPAIIRIYFVLTIYSSDYGMNVQCARLIMLLECLNYVTLAFRRTYTRCVVNNSYTRTHPVWLVALIRSQCVACSSHTHAQCGWWRIRVHTVWPVATLRKQSGLVYRITTIRRSVAPILLPKSANQSIVQIKKLVERNNELVNTKLSSFGDVMGQVQGLDKKINTIAEK</sequence>